<dbReference type="GO" id="GO:0032588">
    <property type="term" value="C:trans-Golgi network membrane"/>
    <property type="evidence" value="ECO:0007669"/>
    <property type="project" value="TreeGrafter"/>
</dbReference>
<evidence type="ECO:0000256" key="2">
    <source>
        <dbReference type="ARBA" id="ARBA00022692"/>
    </source>
</evidence>
<evidence type="ECO:0000256" key="5">
    <source>
        <dbReference type="SAM" id="MobiDB-lite"/>
    </source>
</evidence>
<organism evidence="7 8">
    <name type="scientific">Rhodotorula toruloides</name>
    <name type="common">Yeast</name>
    <name type="synonym">Rhodosporidium toruloides</name>
    <dbReference type="NCBI Taxonomy" id="5286"/>
    <lineage>
        <taxon>Eukaryota</taxon>
        <taxon>Fungi</taxon>
        <taxon>Dikarya</taxon>
        <taxon>Basidiomycota</taxon>
        <taxon>Pucciniomycotina</taxon>
        <taxon>Microbotryomycetes</taxon>
        <taxon>Sporidiobolales</taxon>
        <taxon>Sporidiobolaceae</taxon>
        <taxon>Rhodotorula</taxon>
    </lineage>
</organism>
<sequence>MADPFRDPQPQTLDSNPFADPAVQAGLHSHAHEEYDASLKTGGSTYSLPQMGGGGGGGEDMQARLADLQRREQELANRESALKAKQEHIRKHGRNNWPPGPFPLLFHSIEDEIPEQHQATVLTLYRIWMFLILVLIVNLVGAILLLISGASNGGADLGSGIMYVPTAPSTTPTQKYSFFYYIFFLFGAFHIAFCAYMFVGIPSSGSAGLINLISRFAGGHIVSGVFCVLATVGWALEGLAMLWMYKNVWAHSHGEQGHSLAQAKQEIQMYGIKQYLFKAHSMPASSQQQAQV</sequence>
<dbReference type="Proteomes" id="UP000199069">
    <property type="component" value="Unassembled WGS sequence"/>
</dbReference>
<feature type="transmembrane region" description="Helical" evidence="6">
    <location>
        <begin position="127"/>
        <end position="147"/>
    </location>
</feature>
<dbReference type="GO" id="GO:0055038">
    <property type="term" value="C:recycling endosome membrane"/>
    <property type="evidence" value="ECO:0007669"/>
    <property type="project" value="TreeGrafter"/>
</dbReference>
<protein>
    <submittedName>
        <fullName evidence="7">BY PROTMAP: gi|472587735|gb|EMS25231.1| secretory carrier-associated membrane protein [Rhodosporidium toruloides NP11]</fullName>
    </submittedName>
</protein>
<evidence type="ECO:0000313" key="7">
    <source>
        <dbReference type="EMBL" id="CTR07969.1"/>
    </source>
</evidence>
<dbReference type="AlphaFoldDB" id="A0A0K3CE04"/>
<dbReference type="OMA" id="NMVACIF"/>
<keyword evidence="8" id="KW-1185">Reference proteome</keyword>
<keyword evidence="2 6" id="KW-0812">Transmembrane</keyword>
<name>A0A0K3CE04_RHOTO</name>
<evidence type="ECO:0000313" key="8">
    <source>
        <dbReference type="Proteomes" id="UP000199069"/>
    </source>
</evidence>
<keyword evidence="3 6" id="KW-1133">Transmembrane helix</keyword>
<dbReference type="Pfam" id="PF04144">
    <property type="entry name" value="SCAMP"/>
    <property type="match status" value="1"/>
</dbReference>
<proteinExistence type="predicted"/>
<evidence type="ECO:0000256" key="1">
    <source>
        <dbReference type="ARBA" id="ARBA00004141"/>
    </source>
</evidence>
<dbReference type="EMBL" id="CWKI01000007">
    <property type="protein sequence ID" value="CTR07969.1"/>
    <property type="molecule type" value="Genomic_DNA"/>
</dbReference>
<dbReference type="PANTHER" id="PTHR10687:SF90">
    <property type="entry name" value="SECRETORY CARRIER MEMBRANE PROTEIN"/>
    <property type="match status" value="1"/>
</dbReference>
<dbReference type="PANTHER" id="PTHR10687">
    <property type="entry name" value="SECRETORY CARRIER-ASSOCIATED MEMBRANE PROTEIN SCAMP"/>
    <property type="match status" value="1"/>
</dbReference>
<comment type="subcellular location">
    <subcellularLocation>
        <location evidence="1">Membrane</location>
        <topology evidence="1">Multi-pass membrane protein</topology>
    </subcellularLocation>
</comment>
<keyword evidence="4 6" id="KW-0472">Membrane</keyword>
<feature type="region of interest" description="Disordered" evidence="5">
    <location>
        <begin position="1"/>
        <end position="61"/>
    </location>
</feature>
<feature type="transmembrane region" description="Helical" evidence="6">
    <location>
        <begin position="220"/>
        <end position="245"/>
    </location>
</feature>
<reference evidence="7 8" key="1">
    <citation type="submission" date="2015-07" db="EMBL/GenBank/DDBJ databases">
        <authorList>
            <person name="Cajimat M.N.B."/>
            <person name="Milazzo M.L."/>
            <person name="Fulhorst C.F."/>
        </authorList>
    </citation>
    <scope>NUCLEOTIDE SEQUENCE [LARGE SCALE GENOMIC DNA]</scope>
    <source>
        <strain evidence="7">Single colony</strain>
    </source>
</reference>
<accession>A0A0K3CE04</accession>
<dbReference type="GO" id="GO:0015031">
    <property type="term" value="P:protein transport"/>
    <property type="evidence" value="ECO:0007669"/>
    <property type="project" value="InterPro"/>
</dbReference>
<evidence type="ECO:0000256" key="4">
    <source>
        <dbReference type="ARBA" id="ARBA00023136"/>
    </source>
</evidence>
<dbReference type="InterPro" id="IPR007273">
    <property type="entry name" value="SCAMP"/>
</dbReference>
<gene>
    <name evidence="7" type="primary">FGENESH: predicted gene_7.215</name>
    <name evidence="7" type="ORF">BN2166_0038300</name>
</gene>
<evidence type="ECO:0000256" key="3">
    <source>
        <dbReference type="ARBA" id="ARBA00022989"/>
    </source>
</evidence>
<feature type="transmembrane region" description="Helical" evidence="6">
    <location>
        <begin position="178"/>
        <end position="199"/>
    </location>
</feature>
<evidence type="ECO:0000256" key="6">
    <source>
        <dbReference type="SAM" id="Phobius"/>
    </source>
</evidence>